<keyword evidence="3" id="KW-1185">Reference proteome</keyword>
<keyword evidence="1" id="KW-0472">Membrane</keyword>
<keyword evidence="1" id="KW-0812">Transmembrane</keyword>
<gene>
    <name evidence="2" type="ORF">EAX62_03645</name>
</gene>
<evidence type="ECO:0000313" key="3">
    <source>
        <dbReference type="Proteomes" id="UP000275256"/>
    </source>
</evidence>
<dbReference type="Proteomes" id="UP000275256">
    <property type="component" value="Unassembled WGS sequence"/>
</dbReference>
<feature type="transmembrane region" description="Helical" evidence="1">
    <location>
        <begin position="107"/>
        <end position="127"/>
    </location>
</feature>
<dbReference type="OrthoDB" id="3728804at2"/>
<organism evidence="2 3">
    <name type="scientific">Tessaracoccus antarcticus</name>
    <dbReference type="NCBI Taxonomy" id="2479848"/>
    <lineage>
        <taxon>Bacteria</taxon>
        <taxon>Bacillati</taxon>
        <taxon>Actinomycetota</taxon>
        <taxon>Actinomycetes</taxon>
        <taxon>Propionibacteriales</taxon>
        <taxon>Propionibacteriaceae</taxon>
        <taxon>Tessaracoccus</taxon>
    </lineage>
</organism>
<reference evidence="2 3" key="1">
    <citation type="submission" date="2018-10" db="EMBL/GenBank/DDBJ databases">
        <title>Tessaracoccus antarcticuss sp. nov., isolated from sediment.</title>
        <authorList>
            <person name="Zhou L.Y."/>
            <person name="Du Z.J."/>
        </authorList>
    </citation>
    <scope>NUCLEOTIDE SEQUENCE [LARGE SCALE GENOMIC DNA]</scope>
    <source>
        <strain evidence="2 3">JDX10</strain>
    </source>
</reference>
<protein>
    <submittedName>
        <fullName evidence="2">Uncharacterized protein</fullName>
    </submittedName>
</protein>
<dbReference type="EMBL" id="REFW01000001">
    <property type="protein sequence ID" value="RMB61729.1"/>
    <property type="molecule type" value="Genomic_DNA"/>
</dbReference>
<accession>A0A3M0GKQ3</accession>
<feature type="transmembrane region" description="Helical" evidence="1">
    <location>
        <begin position="71"/>
        <end position="95"/>
    </location>
</feature>
<evidence type="ECO:0000256" key="1">
    <source>
        <dbReference type="SAM" id="Phobius"/>
    </source>
</evidence>
<name>A0A3M0GKQ3_9ACTN</name>
<comment type="caution">
    <text evidence="2">The sequence shown here is derived from an EMBL/GenBank/DDBJ whole genome shotgun (WGS) entry which is preliminary data.</text>
</comment>
<dbReference type="AlphaFoldDB" id="A0A3M0GKQ3"/>
<sequence length="149" mass="15202">MGFDIPFIDLPDIDFGSFAKGKAIELLNHLGYEWPTTQTSTLDAWPSNNQGPTALAFQAHMDSDDSFLQSVASLAAAAPLIATGYSAAAKVVVALKLAVIGAIRLDAIALGIAIVSGGMAAGVSFLAKQGAGALISILIDQAVMELVGG</sequence>
<evidence type="ECO:0000313" key="2">
    <source>
        <dbReference type="EMBL" id="RMB61729.1"/>
    </source>
</evidence>
<dbReference type="RefSeq" id="WP_121900277.1">
    <property type="nucleotide sequence ID" value="NZ_REFW01000001.1"/>
</dbReference>
<proteinExistence type="predicted"/>
<keyword evidence="1" id="KW-1133">Transmembrane helix</keyword>